<evidence type="ECO:0000259" key="2">
    <source>
        <dbReference type="Pfam" id="PF00931"/>
    </source>
</evidence>
<sequence length="1219" mass="136255">MDMLNRDRSHVQVEEAAAGFDIEQQPIHYEYIFGFVNTTTHATWQTPGKEESSVIPGAVATITKCFGYKRKWNFRSFTGFTALGVVSSEYEASDINGVLFQVPRSEISNFDRREVGYERVEVPLKFLEFHPRVLGSTSQLNIGSNAKIWLYVPIPSHNMSADENHPLLQSYVDTVLQGCLEWGGEDMAEDFILSTGGWSCFYLNDTPSSRRPWLFRKQYATIDELLSKHSQLTHYGDRRHPEEFASAFNQRMKGTWSIPRRNPNFTGRDHELDEIQSRFSAMEMGGQQIISKVEVAGMGGVGKTQLVAEYCYRHFPRDYGLVVWLNAETIDSLITDFRQLLADLANVDADMDKSSDEIVEEVRTRLFRSNVPWLIVFDNAESSSLEALAHFVPRGAGTKGHVLVTTRHVIADSSGTLILGCLRTNEAIELLRRSAGSHNMDGSSNAAAAEVLSEKLGNLPLALSMAAAYMRRCEVECSEYLHRYTASEKSGQSLLRRGPGATSVASILSLLLPKIEEENQITSEVLHLLSFVGPDVITKSLLRNLISAKKNYDEKISERNTNTLKKQLSVNGPLPACIILGGVALLLMSPRMLPAIDMQRAALIVLASTASSILVLSMGAASEKANTSSNKLTSTSRSFSAFEYEQSDVSWDILKSFSLLSVKEGKGSVHRLLAAAMRSCQSQEESLYYITICIDAMVSCWMFKADSTESWKSSLQLLDHVKTIVAHSQEYNIDSLRLLTVARLSKEAGVLSAMALNAFVEAQVSIEVTLKLLERSTMAKKPECRKAKAEALYELSKIHRYQGRYDDANKCLMESLDLNNADGFFTADTLHELGILEIKRHNLDAATSFLQQSLEIRRGLDDRNSDQVNASATLHQLAAVHVARKPPSLDKAKVLLQEALGLSRQIGQRAATIKQLARVTIRQGFLDQAESYLDQALELYRELYGDNKLHINIAAVRFQQGALALQRSRLTNDKAQSLDNAWLCFHDCLRIRRHVYAYASPLGHSSEDTDPIHLEVSCVLHELGSVGLTQKRFTQSMKMLEAERAILVRLAETAPRSERIYQARLTNLTWLRKCTKEMGDDIKSASLSDERLALKIQFGLKCKSERNDVSCESNVLKEKAKRCRWMARRFALDKSDSETHRKELLKCLAELKDETRTASPGPMAEAASQFLETLLRWLDQSGGGSEILAACDSLRNVLRAHGVQVNDSIHPRNNITKDS</sequence>
<dbReference type="InterPro" id="IPR019734">
    <property type="entry name" value="TPR_rpt"/>
</dbReference>
<dbReference type="SUPFAM" id="SSF48452">
    <property type="entry name" value="TPR-like"/>
    <property type="match status" value="1"/>
</dbReference>
<comment type="caution">
    <text evidence="3">The sequence shown here is derived from an EMBL/GenBank/DDBJ whole genome shotgun (WGS) entry which is preliminary data.</text>
</comment>
<keyword evidence="1" id="KW-0802">TPR repeat</keyword>
<gene>
    <name evidence="3" type="ORF">ACHAW5_004060</name>
</gene>
<protein>
    <recommendedName>
        <fullName evidence="2">NB-ARC domain-containing protein</fullName>
    </recommendedName>
</protein>
<evidence type="ECO:0000256" key="1">
    <source>
        <dbReference type="PROSITE-ProRule" id="PRU00339"/>
    </source>
</evidence>
<dbReference type="Gene3D" id="1.25.40.10">
    <property type="entry name" value="Tetratricopeptide repeat domain"/>
    <property type="match status" value="1"/>
</dbReference>
<evidence type="ECO:0000313" key="4">
    <source>
        <dbReference type="Proteomes" id="UP001530315"/>
    </source>
</evidence>
<dbReference type="PROSITE" id="PS50005">
    <property type="entry name" value="TPR"/>
    <property type="match status" value="1"/>
</dbReference>
<dbReference type="Pfam" id="PF13424">
    <property type="entry name" value="TPR_12"/>
    <property type="match status" value="1"/>
</dbReference>
<organism evidence="3 4">
    <name type="scientific">Stephanodiscus triporus</name>
    <dbReference type="NCBI Taxonomy" id="2934178"/>
    <lineage>
        <taxon>Eukaryota</taxon>
        <taxon>Sar</taxon>
        <taxon>Stramenopiles</taxon>
        <taxon>Ochrophyta</taxon>
        <taxon>Bacillariophyta</taxon>
        <taxon>Coscinodiscophyceae</taxon>
        <taxon>Thalassiosirophycidae</taxon>
        <taxon>Stephanodiscales</taxon>
        <taxon>Stephanodiscaceae</taxon>
        <taxon>Stephanodiscus</taxon>
    </lineage>
</organism>
<dbReference type="Pfam" id="PF00931">
    <property type="entry name" value="NB-ARC"/>
    <property type="match status" value="1"/>
</dbReference>
<dbReference type="CDD" id="cd06661">
    <property type="entry name" value="GGCT_like"/>
    <property type="match status" value="1"/>
</dbReference>
<keyword evidence="4" id="KW-1185">Reference proteome</keyword>
<feature type="domain" description="NB-ARC" evidence="2">
    <location>
        <begin position="272"/>
        <end position="438"/>
    </location>
</feature>
<dbReference type="InterPro" id="IPR053137">
    <property type="entry name" value="NLR-like"/>
</dbReference>
<dbReference type="SMART" id="SM00028">
    <property type="entry name" value="TPR"/>
    <property type="match status" value="3"/>
</dbReference>
<dbReference type="PANTHER" id="PTHR46082:SF6">
    <property type="entry name" value="AAA+ ATPASE DOMAIN-CONTAINING PROTEIN-RELATED"/>
    <property type="match status" value="1"/>
</dbReference>
<dbReference type="InterPro" id="IPR013024">
    <property type="entry name" value="GGCT-like"/>
</dbReference>
<feature type="repeat" description="TPR" evidence="1">
    <location>
        <begin position="789"/>
        <end position="822"/>
    </location>
</feature>
<dbReference type="PANTHER" id="PTHR46082">
    <property type="entry name" value="ATP/GTP-BINDING PROTEIN-RELATED"/>
    <property type="match status" value="1"/>
</dbReference>
<dbReference type="Pfam" id="PF13374">
    <property type="entry name" value="TPR_10"/>
    <property type="match status" value="1"/>
</dbReference>
<proteinExistence type="predicted"/>
<dbReference type="InterPro" id="IPR027417">
    <property type="entry name" value="P-loop_NTPase"/>
</dbReference>
<dbReference type="InterPro" id="IPR011990">
    <property type="entry name" value="TPR-like_helical_dom_sf"/>
</dbReference>
<dbReference type="Gene3D" id="3.40.50.300">
    <property type="entry name" value="P-loop containing nucleotide triphosphate hydrolases"/>
    <property type="match status" value="1"/>
</dbReference>
<dbReference type="SUPFAM" id="SSF52540">
    <property type="entry name" value="P-loop containing nucleoside triphosphate hydrolases"/>
    <property type="match status" value="1"/>
</dbReference>
<dbReference type="EMBL" id="JALLAZ020000271">
    <property type="protein sequence ID" value="KAL3799055.1"/>
    <property type="molecule type" value="Genomic_DNA"/>
</dbReference>
<name>A0ABD3QF70_9STRA</name>
<dbReference type="AlphaFoldDB" id="A0ABD3QF70"/>
<reference evidence="3 4" key="1">
    <citation type="submission" date="2024-10" db="EMBL/GenBank/DDBJ databases">
        <title>Updated reference genomes for cyclostephanoid diatoms.</title>
        <authorList>
            <person name="Roberts W.R."/>
            <person name="Alverson A.J."/>
        </authorList>
    </citation>
    <scope>NUCLEOTIDE SEQUENCE [LARGE SCALE GENOMIC DNA]</scope>
    <source>
        <strain evidence="3 4">AJA276-08</strain>
    </source>
</reference>
<dbReference type="Proteomes" id="UP001530315">
    <property type="component" value="Unassembled WGS sequence"/>
</dbReference>
<evidence type="ECO:0000313" key="3">
    <source>
        <dbReference type="EMBL" id="KAL3799055.1"/>
    </source>
</evidence>
<accession>A0ABD3QF70</accession>
<dbReference type="InterPro" id="IPR002182">
    <property type="entry name" value="NB-ARC"/>
</dbReference>